<keyword evidence="3" id="KW-1185">Reference proteome</keyword>
<dbReference type="PROSITE" id="PS51257">
    <property type="entry name" value="PROKAR_LIPOPROTEIN"/>
    <property type="match status" value="1"/>
</dbReference>
<dbReference type="PANTHER" id="PTHR39335">
    <property type="entry name" value="BLL4220 PROTEIN"/>
    <property type="match status" value="1"/>
</dbReference>
<comment type="caution">
    <text evidence="2">The sequence shown here is derived from an EMBL/GenBank/DDBJ whole genome shotgun (WGS) entry which is preliminary data.</text>
</comment>
<evidence type="ECO:0000313" key="2">
    <source>
        <dbReference type="EMBL" id="MET1489007.1"/>
    </source>
</evidence>
<dbReference type="Proteomes" id="UP001548590">
    <property type="component" value="Unassembled WGS sequence"/>
</dbReference>
<gene>
    <name evidence="2" type="ORF">ABVT11_04155</name>
</gene>
<dbReference type="EMBL" id="JBEWLZ010000002">
    <property type="protein sequence ID" value="MET1489007.1"/>
    <property type="molecule type" value="Genomic_DNA"/>
</dbReference>
<organism evidence="2 3">
    <name type="scientific">Uliginosibacterium paludis</name>
    <dbReference type="NCBI Taxonomy" id="1615952"/>
    <lineage>
        <taxon>Bacteria</taxon>
        <taxon>Pseudomonadati</taxon>
        <taxon>Pseudomonadota</taxon>
        <taxon>Betaproteobacteria</taxon>
        <taxon>Rhodocyclales</taxon>
        <taxon>Zoogloeaceae</taxon>
        <taxon>Uliginosibacterium</taxon>
    </lineage>
</organism>
<feature type="signal peptide" evidence="1">
    <location>
        <begin position="1"/>
        <end position="19"/>
    </location>
</feature>
<reference evidence="2 3" key="1">
    <citation type="submission" date="2024-07" db="EMBL/GenBank/DDBJ databases">
        <title>Uliginosibacterium paludis KCTC:42655.</title>
        <authorList>
            <person name="Kim M.K."/>
        </authorList>
    </citation>
    <scope>NUCLEOTIDE SEQUENCE [LARGE SCALE GENOMIC DNA]</scope>
    <source>
        <strain evidence="2 3">KCTC 42655</strain>
    </source>
</reference>
<evidence type="ECO:0008006" key="4">
    <source>
        <dbReference type="Google" id="ProtNLM"/>
    </source>
</evidence>
<protein>
    <recommendedName>
        <fullName evidence="4">Lipoprotein</fullName>
    </recommendedName>
</protein>
<proteinExistence type="predicted"/>
<evidence type="ECO:0000256" key="1">
    <source>
        <dbReference type="SAM" id="SignalP"/>
    </source>
</evidence>
<feature type="chain" id="PRO_5046868558" description="Lipoprotein" evidence="1">
    <location>
        <begin position="20"/>
        <end position="143"/>
    </location>
</feature>
<keyword evidence="1" id="KW-0732">Signal</keyword>
<sequence>MKQKLALAGPVLTMILLSACSTTPDIPTAALPALEKGDHLVSHTGDKLFVYKKDAAGQSHCVRDCLKVFRPMFSTPDDKASGHFATIDRPDGMSQWTYKGAPLYVCPVPTVAKDAPAKLVQAAARKAEACAKAAGGDWVAARP</sequence>
<name>A0ABV2CM82_9RHOO</name>
<evidence type="ECO:0000313" key="3">
    <source>
        <dbReference type="Proteomes" id="UP001548590"/>
    </source>
</evidence>
<dbReference type="RefSeq" id="WP_345924096.1">
    <property type="nucleotide sequence ID" value="NZ_JBDIVF010000001.1"/>
</dbReference>
<accession>A0ABV2CM82</accession>
<dbReference type="PANTHER" id="PTHR39335:SF1">
    <property type="entry name" value="BLL4220 PROTEIN"/>
    <property type="match status" value="1"/>
</dbReference>